<name>A0ABZ1A139_9PSED</name>
<keyword evidence="2" id="KW-1185">Reference proteome</keyword>
<reference evidence="1 2" key="1">
    <citation type="submission" date="2023-12" db="EMBL/GenBank/DDBJ databases">
        <title>First complete genome sequence of Pseudomonas canadensis strain Pcan-CK-23 isolated from homogenized tissues of Zophobas morio larvae.</title>
        <authorList>
            <person name="Kundlacz C."/>
            <person name="Aldeia C."/>
            <person name="Eddoubaji Y."/>
            <person name="Campos-Madueno E.I."/>
            <person name="Endimiani A."/>
        </authorList>
    </citation>
    <scope>NUCLEOTIDE SEQUENCE [LARGE SCALE GENOMIC DNA]</scope>
    <source>
        <strain evidence="1 2">Pcan-CK-23</strain>
    </source>
</reference>
<proteinExistence type="predicted"/>
<accession>A0ABZ1A139</accession>
<evidence type="ECO:0000313" key="1">
    <source>
        <dbReference type="EMBL" id="WRI23100.1"/>
    </source>
</evidence>
<dbReference type="GeneID" id="88826334"/>
<protein>
    <submittedName>
        <fullName evidence="1">Uncharacterized protein</fullName>
    </submittedName>
</protein>
<organism evidence="1 2">
    <name type="scientific">Pseudomonas canadensis</name>
    <dbReference type="NCBI Taxonomy" id="915099"/>
    <lineage>
        <taxon>Bacteria</taxon>
        <taxon>Pseudomonadati</taxon>
        <taxon>Pseudomonadota</taxon>
        <taxon>Gammaproteobacteria</taxon>
        <taxon>Pseudomonadales</taxon>
        <taxon>Pseudomonadaceae</taxon>
        <taxon>Pseudomonas</taxon>
    </lineage>
</organism>
<gene>
    <name evidence="1" type="ORF">SPL95_21155</name>
</gene>
<evidence type="ECO:0000313" key="2">
    <source>
        <dbReference type="Proteomes" id="UP001322392"/>
    </source>
</evidence>
<dbReference type="RefSeq" id="WP_308907771.1">
    <property type="nucleotide sequence ID" value="NZ_CP133298.1"/>
</dbReference>
<dbReference type="Proteomes" id="UP001322392">
    <property type="component" value="Chromosome"/>
</dbReference>
<sequence length="108" mass="12461">MDKAQLIAQAERAPYGLFPWSQFVAHTEFLWQDTVLVVDAAAWQRQWFELEIINGLALAEWEEQGRPEDFSARWREGYQQEALELVNDLLGLTAEIGMLPSLSRPPCR</sequence>
<dbReference type="EMBL" id="CP139639">
    <property type="protein sequence ID" value="WRI23100.1"/>
    <property type="molecule type" value="Genomic_DNA"/>
</dbReference>